<evidence type="ECO:0000313" key="3">
    <source>
        <dbReference type="Proteomes" id="UP000652761"/>
    </source>
</evidence>
<gene>
    <name evidence="2" type="ORF">Taro_029456</name>
</gene>
<dbReference type="EMBL" id="NMUH01001957">
    <property type="protein sequence ID" value="MQL96773.1"/>
    <property type="molecule type" value="Genomic_DNA"/>
</dbReference>
<feature type="compositionally biased region" description="Polar residues" evidence="1">
    <location>
        <begin position="15"/>
        <end position="26"/>
    </location>
</feature>
<feature type="compositionally biased region" description="Gly residues" evidence="1">
    <location>
        <begin position="49"/>
        <end position="63"/>
    </location>
</feature>
<dbReference type="Proteomes" id="UP000652761">
    <property type="component" value="Unassembled WGS sequence"/>
</dbReference>
<evidence type="ECO:0000313" key="2">
    <source>
        <dbReference type="EMBL" id="MQL96773.1"/>
    </source>
</evidence>
<feature type="region of interest" description="Disordered" evidence="1">
    <location>
        <begin position="1"/>
        <end position="64"/>
    </location>
</feature>
<evidence type="ECO:0000256" key="1">
    <source>
        <dbReference type="SAM" id="MobiDB-lite"/>
    </source>
</evidence>
<comment type="caution">
    <text evidence="2">The sequence shown here is derived from an EMBL/GenBank/DDBJ whole genome shotgun (WGS) entry which is preliminary data.</text>
</comment>
<protein>
    <submittedName>
        <fullName evidence="2">Uncharacterized protein</fullName>
    </submittedName>
</protein>
<keyword evidence="3" id="KW-1185">Reference proteome</keyword>
<feature type="compositionally biased region" description="Gly residues" evidence="1">
    <location>
        <begin position="28"/>
        <end position="39"/>
    </location>
</feature>
<accession>A0A843VX77</accession>
<organism evidence="2 3">
    <name type="scientific">Colocasia esculenta</name>
    <name type="common">Wild taro</name>
    <name type="synonym">Arum esculentum</name>
    <dbReference type="NCBI Taxonomy" id="4460"/>
    <lineage>
        <taxon>Eukaryota</taxon>
        <taxon>Viridiplantae</taxon>
        <taxon>Streptophyta</taxon>
        <taxon>Embryophyta</taxon>
        <taxon>Tracheophyta</taxon>
        <taxon>Spermatophyta</taxon>
        <taxon>Magnoliopsida</taxon>
        <taxon>Liliopsida</taxon>
        <taxon>Araceae</taxon>
        <taxon>Aroideae</taxon>
        <taxon>Colocasieae</taxon>
        <taxon>Colocasia</taxon>
    </lineage>
</organism>
<reference evidence="2" key="1">
    <citation type="submission" date="2017-07" db="EMBL/GenBank/DDBJ databases">
        <title>Taro Niue Genome Assembly and Annotation.</title>
        <authorList>
            <person name="Atibalentja N."/>
            <person name="Keating K."/>
            <person name="Fields C.J."/>
        </authorList>
    </citation>
    <scope>NUCLEOTIDE SEQUENCE</scope>
    <source>
        <strain evidence="2">Niue_2</strain>
        <tissue evidence="2">Leaf</tissue>
    </source>
</reference>
<dbReference type="AlphaFoldDB" id="A0A843VX77"/>
<proteinExistence type="predicted"/>
<sequence length="123" mass="13148">MQKKHLPRIRLESRLPSSRSHDSMTTGSPGGSLGGGDGDGGGDEDNDGDGGGGGGESGQGGAAVVGWYSQRSSAMVTIAPKMIYAPLEDVQMASMRVVRPGCEMWDHYVREFQTRYKYNTMMS</sequence>
<name>A0A843VX77_COLES</name>